<sequence>MPLNRTQVRADLDPTRFTVRTVPGLFYESTAWQDYNEGQRSLEQAIKRLNKARKASA</sequence>
<dbReference type="EMBL" id="JACIDV010000008">
    <property type="protein sequence ID" value="MBB3947016.1"/>
    <property type="molecule type" value="Genomic_DNA"/>
</dbReference>
<dbReference type="Proteomes" id="UP000565286">
    <property type="component" value="Unassembled WGS sequence"/>
</dbReference>
<evidence type="ECO:0000313" key="1">
    <source>
        <dbReference type="EMBL" id="MBB3947016.1"/>
    </source>
</evidence>
<organism evidence="1 2">
    <name type="scientific">Rhizobium skierniewicense</name>
    <dbReference type="NCBI Taxonomy" id="984260"/>
    <lineage>
        <taxon>Bacteria</taxon>
        <taxon>Pseudomonadati</taxon>
        <taxon>Pseudomonadota</taxon>
        <taxon>Alphaproteobacteria</taxon>
        <taxon>Hyphomicrobiales</taxon>
        <taxon>Rhizobiaceae</taxon>
        <taxon>Rhizobium/Agrobacterium group</taxon>
        <taxon>Rhizobium</taxon>
    </lineage>
</organism>
<reference evidence="1 2" key="1">
    <citation type="submission" date="2020-08" db="EMBL/GenBank/DDBJ databases">
        <title>Genomic Encyclopedia of Type Strains, Phase IV (KMG-IV): sequencing the most valuable type-strain genomes for metagenomic binning, comparative biology and taxonomic classification.</title>
        <authorList>
            <person name="Goeker M."/>
        </authorList>
    </citation>
    <scope>NUCLEOTIDE SEQUENCE [LARGE SCALE GENOMIC DNA]</scope>
    <source>
        <strain evidence="1 2">DSM 26438</strain>
    </source>
</reference>
<name>A0A7W6G405_9HYPH</name>
<proteinExistence type="predicted"/>
<dbReference type="AlphaFoldDB" id="A0A7W6G405"/>
<accession>A0A7W6G405</accession>
<evidence type="ECO:0000313" key="2">
    <source>
        <dbReference type="Proteomes" id="UP000565286"/>
    </source>
</evidence>
<keyword evidence="2" id="KW-1185">Reference proteome</keyword>
<comment type="caution">
    <text evidence="1">The sequence shown here is derived from an EMBL/GenBank/DDBJ whole genome shotgun (WGS) entry which is preliminary data.</text>
</comment>
<gene>
    <name evidence="1" type="ORF">GGQ73_002980</name>
</gene>
<protein>
    <submittedName>
        <fullName evidence="1">DNA primase</fullName>
    </submittedName>
</protein>